<sequence>MEPSPDNSTHTPNNPKTPAQNQPTYGEGELPESKAVKHVFEAYLKEHHRDPHPVLGSLLERKPDLGGIYIQLLNLAENERSPTYLSKKNIVGVFWDFCCSSWRSSTGTEVS</sequence>
<gene>
    <name evidence="2" type="ORF">DFJ43DRAFT_1040822</name>
</gene>
<keyword evidence="3" id="KW-1185">Reference proteome</keyword>
<protein>
    <submittedName>
        <fullName evidence="2">Uncharacterized protein</fullName>
    </submittedName>
</protein>
<reference evidence="2" key="1">
    <citation type="submission" date="2022-08" db="EMBL/GenBank/DDBJ databases">
        <authorList>
            <consortium name="DOE Joint Genome Institute"/>
            <person name="Min B."/>
            <person name="Sierra-Patev S."/>
            <person name="Naranjo-Ortiz M."/>
            <person name="Looney B."/>
            <person name="Konkel Z."/>
            <person name="Slot J.C."/>
            <person name="Sakamoto Y."/>
            <person name="Steenwyk J.L."/>
            <person name="Rokas A."/>
            <person name="Carro J."/>
            <person name="Camarero S."/>
            <person name="Ferreira P."/>
            <person name="Molpeceres G."/>
            <person name="Ruiz-duenas F.J."/>
            <person name="Serrano A."/>
            <person name="Henrissat B."/>
            <person name="Drula E."/>
            <person name="Hughes K.W."/>
            <person name="Mata J.L."/>
            <person name="Ishikawa N.K."/>
            <person name="Vargas-Isla R."/>
            <person name="Ushijima S."/>
            <person name="Smith C.A."/>
            <person name="Ahrendt S."/>
            <person name="Andreopoulos W."/>
            <person name="He G."/>
            <person name="LaButti K."/>
            <person name="Lipzen A."/>
            <person name="Ng V."/>
            <person name="Riley R."/>
            <person name="Sandor L."/>
            <person name="Barry K."/>
            <person name="Martinez A.T."/>
            <person name="Xiao Y."/>
            <person name="Gibbons J.G."/>
            <person name="Terashima K."/>
            <person name="Hibbett D.S."/>
            <person name="Grigoriev I.V."/>
        </authorList>
    </citation>
    <scope>NUCLEOTIDE SEQUENCE</scope>
    <source>
        <strain evidence="2">ET3784</strain>
    </source>
</reference>
<organism evidence="2 3">
    <name type="scientific">Lentinula guzmanii</name>
    <dbReference type="NCBI Taxonomy" id="2804957"/>
    <lineage>
        <taxon>Eukaryota</taxon>
        <taxon>Fungi</taxon>
        <taxon>Dikarya</taxon>
        <taxon>Basidiomycota</taxon>
        <taxon>Agaricomycotina</taxon>
        <taxon>Agaricomycetes</taxon>
        <taxon>Agaricomycetidae</taxon>
        <taxon>Agaricales</taxon>
        <taxon>Marasmiineae</taxon>
        <taxon>Omphalotaceae</taxon>
        <taxon>Lentinula</taxon>
    </lineage>
</organism>
<feature type="compositionally biased region" description="Polar residues" evidence="1">
    <location>
        <begin position="1"/>
        <end position="24"/>
    </location>
</feature>
<dbReference type="Proteomes" id="UP001176059">
    <property type="component" value="Unassembled WGS sequence"/>
</dbReference>
<evidence type="ECO:0000313" key="2">
    <source>
        <dbReference type="EMBL" id="KAJ3728976.1"/>
    </source>
</evidence>
<evidence type="ECO:0000256" key="1">
    <source>
        <dbReference type="SAM" id="MobiDB-lite"/>
    </source>
</evidence>
<proteinExistence type="predicted"/>
<name>A0AA38JD18_9AGAR</name>
<accession>A0AA38JD18</accession>
<evidence type="ECO:0000313" key="3">
    <source>
        <dbReference type="Proteomes" id="UP001176059"/>
    </source>
</evidence>
<comment type="caution">
    <text evidence="2">The sequence shown here is derived from an EMBL/GenBank/DDBJ whole genome shotgun (WGS) entry which is preliminary data.</text>
</comment>
<reference evidence="2" key="2">
    <citation type="journal article" date="2023" name="Proc. Natl. Acad. Sci. U.S.A.">
        <title>A global phylogenomic analysis of the shiitake genus Lentinula.</title>
        <authorList>
            <person name="Sierra-Patev S."/>
            <person name="Min B."/>
            <person name="Naranjo-Ortiz M."/>
            <person name="Looney B."/>
            <person name="Konkel Z."/>
            <person name="Slot J.C."/>
            <person name="Sakamoto Y."/>
            <person name="Steenwyk J.L."/>
            <person name="Rokas A."/>
            <person name="Carro J."/>
            <person name="Camarero S."/>
            <person name="Ferreira P."/>
            <person name="Molpeceres G."/>
            <person name="Ruiz-Duenas F.J."/>
            <person name="Serrano A."/>
            <person name="Henrissat B."/>
            <person name="Drula E."/>
            <person name="Hughes K.W."/>
            <person name="Mata J.L."/>
            <person name="Ishikawa N.K."/>
            <person name="Vargas-Isla R."/>
            <person name="Ushijima S."/>
            <person name="Smith C.A."/>
            <person name="Donoghue J."/>
            <person name="Ahrendt S."/>
            <person name="Andreopoulos W."/>
            <person name="He G."/>
            <person name="LaButti K."/>
            <person name="Lipzen A."/>
            <person name="Ng V."/>
            <person name="Riley R."/>
            <person name="Sandor L."/>
            <person name="Barry K."/>
            <person name="Martinez A.T."/>
            <person name="Xiao Y."/>
            <person name="Gibbons J.G."/>
            <person name="Terashima K."/>
            <person name="Grigoriev I.V."/>
            <person name="Hibbett D."/>
        </authorList>
    </citation>
    <scope>NUCLEOTIDE SEQUENCE</scope>
    <source>
        <strain evidence="2">ET3784</strain>
    </source>
</reference>
<feature type="region of interest" description="Disordered" evidence="1">
    <location>
        <begin position="1"/>
        <end position="31"/>
    </location>
</feature>
<dbReference type="EMBL" id="JANVFO010000038">
    <property type="protein sequence ID" value="KAJ3728976.1"/>
    <property type="molecule type" value="Genomic_DNA"/>
</dbReference>
<dbReference type="AlphaFoldDB" id="A0AA38JD18"/>